<dbReference type="EMBL" id="BBJM01000004">
    <property type="protein sequence ID" value="GAK47258.1"/>
    <property type="molecule type" value="Genomic_DNA"/>
</dbReference>
<accession>A0A081BGU0</accession>
<dbReference type="STRING" id="1291743.LOSG293_040040"/>
<dbReference type="OrthoDB" id="4772335at2"/>
<evidence type="ECO:0000313" key="2">
    <source>
        <dbReference type="EMBL" id="GAK47258.1"/>
    </source>
</evidence>
<evidence type="ECO:0000259" key="1">
    <source>
        <dbReference type="Pfam" id="PF06445"/>
    </source>
</evidence>
<dbReference type="eggNOG" id="COG4832">
    <property type="taxonomic scope" value="Bacteria"/>
</dbReference>
<organism evidence="2 3">
    <name type="scientific">Secundilactobacillus oryzae JCM 18671</name>
    <dbReference type="NCBI Taxonomy" id="1291743"/>
    <lineage>
        <taxon>Bacteria</taxon>
        <taxon>Bacillati</taxon>
        <taxon>Bacillota</taxon>
        <taxon>Bacilli</taxon>
        <taxon>Lactobacillales</taxon>
        <taxon>Lactobacillaceae</taxon>
        <taxon>Secundilactobacillus</taxon>
    </lineage>
</organism>
<dbReference type="InterPro" id="IPR029442">
    <property type="entry name" value="GyrI-like"/>
</dbReference>
<dbReference type="PIRSF" id="PIRSF031644">
    <property type="entry name" value="UCP031644"/>
    <property type="match status" value="1"/>
</dbReference>
<feature type="domain" description="GyrI-like small molecule binding" evidence="1">
    <location>
        <begin position="20"/>
        <end position="201"/>
    </location>
</feature>
<keyword evidence="3" id="KW-1185">Reference proteome</keyword>
<comment type="caution">
    <text evidence="2">The sequence shown here is derived from an EMBL/GenBank/DDBJ whole genome shotgun (WGS) entry which is preliminary data.</text>
</comment>
<reference evidence="2" key="1">
    <citation type="journal article" date="2014" name="Genome Announc.">
        <title>Draft Genome Sequence of Lactobacillus oryzae Strain SG293T.</title>
        <authorList>
            <person name="Tanizawa Y."/>
            <person name="Fujisawa T."/>
            <person name="Mochizuki T."/>
            <person name="Kaminuma E."/>
            <person name="Nakamura Y."/>
            <person name="Tohno M."/>
        </authorList>
    </citation>
    <scope>NUCLEOTIDE SEQUENCE [LARGE SCALE GENOMIC DNA]</scope>
    <source>
        <strain evidence="2">SG293</strain>
    </source>
</reference>
<dbReference type="Proteomes" id="UP000028700">
    <property type="component" value="Unassembled WGS sequence"/>
</dbReference>
<name>A0A081BGU0_9LACO</name>
<dbReference type="InterPro" id="IPR011256">
    <property type="entry name" value="Reg_factor_effector_dom_sf"/>
</dbReference>
<dbReference type="RefSeq" id="WP_034526316.1">
    <property type="nucleotide sequence ID" value="NZ_BBAZ01000004.1"/>
</dbReference>
<proteinExistence type="predicted"/>
<dbReference type="AlphaFoldDB" id="A0A081BGU0"/>
<dbReference type="Pfam" id="PF06445">
    <property type="entry name" value="GyrI-like"/>
    <property type="match status" value="1"/>
</dbReference>
<dbReference type="InterPro" id="IPR008319">
    <property type="entry name" value="GyrI-like_CCH_Lin2189-like"/>
</dbReference>
<gene>
    <name evidence="2" type="ORF">LOSG293_040040</name>
</gene>
<evidence type="ECO:0000313" key="3">
    <source>
        <dbReference type="Proteomes" id="UP000028700"/>
    </source>
</evidence>
<dbReference type="Gene3D" id="3.20.80.10">
    <property type="entry name" value="Regulatory factor, effector binding domain"/>
    <property type="match status" value="1"/>
</dbReference>
<dbReference type="SUPFAM" id="SSF55136">
    <property type="entry name" value="Probable bacterial effector-binding domain"/>
    <property type="match status" value="1"/>
</dbReference>
<sequence>MPDKYEWRKEEKSIYPSGKKPSIVTLPTQTFITISGQGNPNTEAFGEHIAALYAMSYAIKMAPKKDVHFPGAFDYTVYPLEGFWTLPDCYNKAEVDKNQLIYKIMLKQPDFVTQAVFDQAFEMAKSKIPVDLQSELRLETIAEGEVGMILHVGSFDNEPESFAKLAEFLAAEGYERTSKAHKEIYLSDFRRVAEEKRKTILRVTIKKQA</sequence>
<protein>
    <recommendedName>
        <fullName evidence="1">GyrI-like small molecule binding domain-containing protein</fullName>
    </recommendedName>
</protein>